<accession>A0AC61DHW0</accession>
<name>A0AC61DHW0_9FIRM</name>
<dbReference type="Proteomes" id="UP000224460">
    <property type="component" value="Unassembled WGS sequence"/>
</dbReference>
<sequence length="274" mass="30783">MFEQKMKILIADDNKDFADILREFIDRQEDMEVVEVAGNGEEAFTLIQELGPDIVILDVIMPYLDGIGVLEKISVTELNKRPLFIMLSAVGQDKITERAMALGAEYYIVKPFDMETLINRIRQLKSMTSSIKSNGMNLTGVASSKPFLPKAKGMPTQHSLETEVTSVIHEIGVPAHIKGYQYLRDAIIMVINDMDVLNSITKQLYPSIAKQYNTTPSRVERAIRHAIEVAWSRGKMDTIDKLFGYTVNNGKGKPTNSEFIALIADRLRLEMQVG</sequence>
<gene>
    <name evidence="1" type="primary">spo0A</name>
    <name evidence="1" type="ORF">CS063_02535</name>
</gene>
<keyword evidence="2" id="KW-1185">Reference proteome</keyword>
<organism evidence="1 2">
    <name type="scientific">Sporanaerobium hydrogeniformans</name>
    <dbReference type="NCBI Taxonomy" id="3072179"/>
    <lineage>
        <taxon>Bacteria</taxon>
        <taxon>Bacillati</taxon>
        <taxon>Bacillota</taxon>
        <taxon>Clostridia</taxon>
        <taxon>Lachnospirales</taxon>
        <taxon>Lachnospiraceae</taxon>
        <taxon>Sporanaerobium</taxon>
    </lineage>
</organism>
<dbReference type="EMBL" id="PEDL01000001">
    <property type="protein sequence ID" value="PHV72373.1"/>
    <property type="molecule type" value="Genomic_DNA"/>
</dbReference>
<comment type="caution">
    <text evidence="1">The sequence shown here is derived from an EMBL/GenBank/DDBJ whole genome shotgun (WGS) entry which is preliminary data.</text>
</comment>
<evidence type="ECO:0000313" key="1">
    <source>
        <dbReference type="EMBL" id="PHV72373.1"/>
    </source>
</evidence>
<evidence type="ECO:0000313" key="2">
    <source>
        <dbReference type="Proteomes" id="UP000224460"/>
    </source>
</evidence>
<protein>
    <submittedName>
        <fullName evidence="1">Sporulation transcription factor Spo0A</fullName>
    </submittedName>
</protein>
<reference evidence="1" key="1">
    <citation type="submission" date="2017-10" db="EMBL/GenBank/DDBJ databases">
        <title>Genome sequence of cellulolytic Lachnospiraceae bacterium XHS1971 isolated from hotspring sediment.</title>
        <authorList>
            <person name="Vasudevan G."/>
            <person name="Joshi A.J."/>
            <person name="Hivarkar S."/>
            <person name="Lanjekar V.B."/>
            <person name="Dhakephalkar P.K."/>
            <person name="Dagar S."/>
        </authorList>
    </citation>
    <scope>NUCLEOTIDE SEQUENCE</scope>
    <source>
        <strain evidence="1">XHS1971</strain>
    </source>
</reference>
<proteinExistence type="predicted"/>